<comment type="caution">
    <text evidence="2">The sequence shown here is derived from an EMBL/GenBank/DDBJ whole genome shotgun (WGS) entry which is preliminary data.</text>
</comment>
<proteinExistence type="predicted"/>
<feature type="region of interest" description="Disordered" evidence="1">
    <location>
        <begin position="1"/>
        <end position="54"/>
    </location>
</feature>
<evidence type="ECO:0000256" key="1">
    <source>
        <dbReference type="SAM" id="MobiDB-lite"/>
    </source>
</evidence>
<accession>A0ABP7F1G1</accession>
<gene>
    <name evidence="2" type="ORF">GCM10022402_07540</name>
</gene>
<evidence type="ECO:0000313" key="3">
    <source>
        <dbReference type="Proteomes" id="UP001500908"/>
    </source>
</evidence>
<sequence length="132" mass="14769">MGLIGRKASAEALRQHAADEETARRLPELLEAARQAEHAFHEAQRDDPEADTPEVRRLSAALDTALTDAMRAAYAKQRALIGPRGYDDRIYRRKRSARPEVKEVTSLAESLLTLRERHRLHGPGGVLREPVA</sequence>
<organism evidence="2 3">
    <name type="scientific">Salinactinospora qingdaonensis</name>
    <dbReference type="NCBI Taxonomy" id="702744"/>
    <lineage>
        <taxon>Bacteria</taxon>
        <taxon>Bacillati</taxon>
        <taxon>Actinomycetota</taxon>
        <taxon>Actinomycetes</taxon>
        <taxon>Streptosporangiales</taxon>
        <taxon>Nocardiopsidaceae</taxon>
        <taxon>Salinactinospora</taxon>
    </lineage>
</organism>
<dbReference type="EMBL" id="BAABDD010000002">
    <property type="protein sequence ID" value="GAA3729323.1"/>
    <property type="molecule type" value="Genomic_DNA"/>
</dbReference>
<name>A0ABP7F1G1_9ACTN</name>
<protein>
    <submittedName>
        <fullName evidence="2">Uncharacterized protein</fullName>
    </submittedName>
</protein>
<reference evidence="3" key="1">
    <citation type="journal article" date="2019" name="Int. J. Syst. Evol. Microbiol.">
        <title>The Global Catalogue of Microorganisms (GCM) 10K type strain sequencing project: providing services to taxonomists for standard genome sequencing and annotation.</title>
        <authorList>
            <consortium name="The Broad Institute Genomics Platform"/>
            <consortium name="The Broad Institute Genome Sequencing Center for Infectious Disease"/>
            <person name="Wu L."/>
            <person name="Ma J."/>
        </authorList>
    </citation>
    <scope>NUCLEOTIDE SEQUENCE [LARGE SCALE GENOMIC DNA]</scope>
    <source>
        <strain evidence="3">JCM 17137</strain>
    </source>
</reference>
<dbReference type="RefSeq" id="WP_344967250.1">
    <property type="nucleotide sequence ID" value="NZ_BAABDD010000002.1"/>
</dbReference>
<evidence type="ECO:0000313" key="2">
    <source>
        <dbReference type="EMBL" id="GAA3729323.1"/>
    </source>
</evidence>
<keyword evidence="3" id="KW-1185">Reference proteome</keyword>
<feature type="compositionally biased region" description="Basic and acidic residues" evidence="1">
    <location>
        <begin position="34"/>
        <end position="54"/>
    </location>
</feature>
<feature type="compositionally biased region" description="Basic and acidic residues" evidence="1">
    <location>
        <begin position="13"/>
        <end position="28"/>
    </location>
</feature>
<dbReference type="Proteomes" id="UP001500908">
    <property type="component" value="Unassembled WGS sequence"/>
</dbReference>